<dbReference type="EMBL" id="JAWDJW010000288">
    <property type="protein sequence ID" value="KAK3081092.1"/>
    <property type="molecule type" value="Genomic_DNA"/>
</dbReference>
<proteinExistence type="predicted"/>
<gene>
    <name evidence="1" type="ORF">LTS18_010333</name>
</gene>
<dbReference type="Proteomes" id="UP001186974">
    <property type="component" value="Unassembled WGS sequence"/>
</dbReference>
<protein>
    <submittedName>
        <fullName evidence="1">Uncharacterized protein</fullName>
    </submittedName>
</protein>
<evidence type="ECO:0000313" key="1">
    <source>
        <dbReference type="EMBL" id="KAK3081092.1"/>
    </source>
</evidence>
<organism evidence="1 2">
    <name type="scientific">Coniosporium uncinatum</name>
    <dbReference type="NCBI Taxonomy" id="93489"/>
    <lineage>
        <taxon>Eukaryota</taxon>
        <taxon>Fungi</taxon>
        <taxon>Dikarya</taxon>
        <taxon>Ascomycota</taxon>
        <taxon>Pezizomycotina</taxon>
        <taxon>Dothideomycetes</taxon>
        <taxon>Dothideomycetes incertae sedis</taxon>
        <taxon>Coniosporium</taxon>
    </lineage>
</organism>
<sequence>MSDSANTDDSAPIRSSNEAEAYISRLKEEFSALLTLNRGSIEAVEKISALQQRPAKLGFFHTTDLLGVRKKVLHRAPYLAERCGKNMSMDGRVAFKLAFDSQHEQQREVLDRKLKEVRKESQKWLAETRRLRRKKTESRKRNRQRPTDLRKEFRVKLAKLHEKREARRAANSKKIAARECEWLTSRKKCTYVLIV</sequence>
<evidence type="ECO:0000313" key="2">
    <source>
        <dbReference type="Proteomes" id="UP001186974"/>
    </source>
</evidence>
<keyword evidence="2" id="KW-1185">Reference proteome</keyword>
<reference evidence="1" key="1">
    <citation type="submission" date="2024-09" db="EMBL/GenBank/DDBJ databases">
        <title>Black Yeasts Isolated from many extreme environments.</title>
        <authorList>
            <person name="Coleine C."/>
            <person name="Stajich J.E."/>
            <person name="Selbmann L."/>
        </authorList>
    </citation>
    <scope>NUCLEOTIDE SEQUENCE</scope>
    <source>
        <strain evidence="1">CCFEE 5737</strain>
    </source>
</reference>
<name>A0ACC3DWD1_9PEZI</name>
<accession>A0ACC3DWD1</accession>
<comment type="caution">
    <text evidence="1">The sequence shown here is derived from an EMBL/GenBank/DDBJ whole genome shotgun (WGS) entry which is preliminary data.</text>
</comment>